<sequence length="756" mass="84560">MLGGSSGAREREAEGDAAGALPAPPAIDFPAEGSDPKYDESDVPAELQVLQGPQQQPSFPFAVANQLLLVSLLEHLSHVHEPNALRSRQVFKLLCQTFIKMGLLSSFTCSDEFSSLRLHHNRAITHLMRSAKERVRQDPCEDNSHIQKIRSREAAFEAQTSRYLNEFEELAILGKGGYGRVYKVRNKLDGQYYAIKKILIKGATKTDCMKVLREVKVLAGLQHPNIVGYHTAWIEHVHVARPQDRISIQLPSLKVISTQENDRDQHDVKHEESNSSSIIFAEFTSEKEKSLAEPGPENENNRLVNYTTSLVTRDADEFESSIEPQGNDLAGLSSSSIVENQLSVRLNSDLEENSTEESSEENLNWLGQTEVQYHLMLHIQMQLCELSLWDWIVERNRRSRECVDESACHHKQEKSEKHSQTRGASRDMATKCNMVSWTESWNRKRALGPIRDGQVEGRMLVAVVHASIHLSPVLTQNTETRRGVVLNICQEPLDSVARLRPRGRSDRPVQQHQVQGSEAPRVPGKAAVTVTFSSQCQVNGDDGLRLLGGKKPEVVISSLMQLDPRNIFLHGPDQQVKIGDFGLACTDIIQTNIGWTNRNGKRTPTHTSRVGTCLYASPEQLEGSEYDAKSDMYSLGVILLELFQPFGTEMERAQVLTGVRTGQIPESLSKRCPVQAKYIQQLTRKNASQRPSALQLLQSELFQSSGSVNLTLQMKILEQEKEIEELKKQLSLLSQDRGVKEDVTNGVSPPGLNQVP</sequence>
<dbReference type="PANTHER" id="PTHR11042:SF160">
    <property type="entry name" value="EUKARYOTIC TRANSLATION INITIATION FACTOR 2-ALPHA KINASE 1"/>
    <property type="match status" value="1"/>
</dbReference>
<evidence type="ECO:0000256" key="15">
    <source>
        <dbReference type="ARBA" id="ARBA00046654"/>
    </source>
</evidence>
<evidence type="ECO:0000256" key="18">
    <source>
        <dbReference type="PROSITE-ProRule" id="PRU10141"/>
    </source>
</evidence>
<dbReference type="PANTHER" id="PTHR11042">
    <property type="entry name" value="EUKARYOTIC TRANSLATION INITIATION FACTOR 2-ALPHA KINASE EIF2-ALPHA KINASE -RELATED"/>
    <property type="match status" value="1"/>
</dbReference>
<dbReference type="KEGG" id="pvp:105294625"/>
<dbReference type="OrthoDB" id="1405469at2759"/>
<evidence type="ECO:0000256" key="16">
    <source>
        <dbReference type="ARBA" id="ARBA00048659"/>
    </source>
</evidence>
<dbReference type="FunFam" id="1.10.510.10:FF:000375">
    <property type="entry name" value="Putative eukaryotic translation initiation factor 2-alpha kinase 1"/>
    <property type="match status" value="1"/>
</dbReference>
<protein>
    <recommendedName>
        <fullName evidence="12">Eukaryotic translation initiation factor 2-alpha kinase 1</fullName>
        <ecNumber evidence="1">2.7.11.1</ecNumber>
    </recommendedName>
    <alternativeName>
        <fullName evidence="14">Heme-regulated eukaryotic initiation factor eIF-2-alpha kinase</fullName>
    </alternativeName>
    <alternativeName>
        <fullName evidence="13">Hemin-sensitive initiation factor 2-alpha kinase</fullName>
    </alternativeName>
</protein>
<evidence type="ECO:0000256" key="9">
    <source>
        <dbReference type="ARBA" id="ARBA00022843"/>
    </source>
</evidence>
<feature type="domain" description="Protein kinase" evidence="21">
    <location>
        <begin position="167"/>
        <end position="702"/>
    </location>
</feature>
<evidence type="ECO:0000256" key="14">
    <source>
        <dbReference type="ARBA" id="ARBA00042914"/>
    </source>
</evidence>
<dbReference type="InterPro" id="IPR000719">
    <property type="entry name" value="Prot_kinase_dom"/>
</dbReference>
<evidence type="ECO:0000256" key="1">
    <source>
        <dbReference type="ARBA" id="ARBA00012513"/>
    </source>
</evidence>
<keyword evidence="6 18" id="KW-0547">Nucleotide-binding</keyword>
<keyword evidence="11" id="KW-0652">Protein synthesis inhibitor</keyword>
<dbReference type="CDD" id="cd14049">
    <property type="entry name" value="STKc_EIF2AK1_HRI"/>
    <property type="match status" value="1"/>
</dbReference>
<dbReference type="CTD" id="27102"/>
<evidence type="ECO:0000256" key="12">
    <source>
        <dbReference type="ARBA" id="ARBA00040433"/>
    </source>
</evidence>
<dbReference type="GO" id="GO:0003743">
    <property type="term" value="F:translation initiation factor activity"/>
    <property type="evidence" value="ECO:0007669"/>
    <property type="project" value="UniProtKB-KW"/>
</dbReference>
<evidence type="ECO:0000256" key="13">
    <source>
        <dbReference type="ARBA" id="ARBA00042456"/>
    </source>
</evidence>
<feature type="region of interest" description="Disordered" evidence="20">
    <location>
        <begin position="501"/>
        <end position="522"/>
    </location>
</feature>
<name>A0A6P6CML1_PTEVA</name>
<dbReference type="GO" id="GO:0005737">
    <property type="term" value="C:cytoplasm"/>
    <property type="evidence" value="ECO:0007669"/>
    <property type="project" value="TreeGrafter"/>
</dbReference>
<dbReference type="GO" id="GO:0005524">
    <property type="term" value="F:ATP binding"/>
    <property type="evidence" value="ECO:0007669"/>
    <property type="project" value="UniProtKB-UniRule"/>
</dbReference>
<dbReference type="InterPro" id="IPR050339">
    <property type="entry name" value="CC_SR_Kinase"/>
</dbReference>
<keyword evidence="23" id="KW-0648">Protein biosynthesis</keyword>
<keyword evidence="3" id="KW-0597">Phosphoprotein</keyword>
<keyword evidence="10" id="KW-1015">Disulfide bond</keyword>
<evidence type="ECO:0000313" key="23">
    <source>
        <dbReference type="RefSeq" id="XP_023388539.1"/>
    </source>
</evidence>
<evidence type="ECO:0000259" key="21">
    <source>
        <dbReference type="PROSITE" id="PS50011"/>
    </source>
</evidence>
<comment type="catalytic activity">
    <reaction evidence="17">
        <text>L-seryl-[protein] + ATP = O-phospho-L-seryl-[protein] + ADP + H(+)</text>
        <dbReference type="Rhea" id="RHEA:17989"/>
        <dbReference type="Rhea" id="RHEA-COMP:9863"/>
        <dbReference type="Rhea" id="RHEA-COMP:11604"/>
        <dbReference type="ChEBI" id="CHEBI:15378"/>
        <dbReference type="ChEBI" id="CHEBI:29999"/>
        <dbReference type="ChEBI" id="CHEBI:30616"/>
        <dbReference type="ChEBI" id="CHEBI:83421"/>
        <dbReference type="ChEBI" id="CHEBI:456216"/>
        <dbReference type="EC" id="2.7.11.1"/>
    </reaction>
    <physiologicalReaction direction="left-to-right" evidence="17">
        <dbReference type="Rhea" id="RHEA:17990"/>
    </physiologicalReaction>
</comment>
<keyword evidence="19" id="KW-0175">Coiled coil</keyword>
<evidence type="ECO:0000313" key="22">
    <source>
        <dbReference type="Proteomes" id="UP000515202"/>
    </source>
</evidence>
<dbReference type="RefSeq" id="XP_023388539.1">
    <property type="nucleotide sequence ID" value="XM_023532771.1"/>
</dbReference>
<evidence type="ECO:0000256" key="20">
    <source>
        <dbReference type="SAM" id="MobiDB-lite"/>
    </source>
</evidence>
<evidence type="ECO:0000256" key="17">
    <source>
        <dbReference type="ARBA" id="ARBA00048977"/>
    </source>
</evidence>
<evidence type="ECO:0000256" key="6">
    <source>
        <dbReference type="ARBA" id="ARBA00022741"/>
    </source>
</evidence>
<evidence type="ECO:0000256" key="10">
    <source>
        <dbReference type="ARBA" id="ARBA00023157"/>
    </source>
</evidence>
<comment type="catalytic activity">
    <reaction evidence="16">
        <text>L-threonyl-[protein] + ATP = O-phospho-L-threonyl-[protein] + ADP + H(+)</text>
        <dbReference type="Rhea" id="RHEA:46608"/>
        <dbReference type="Rhea" id="RHEA-COMP:11060"/>
        <dbReference type="Rhea" id="RHEA-COMP:11605"/>
        <dbReference type="ChEBI" id="CHEBI:15378"/>
        <dbReference type="ChEBI" id="CHEBI:30013"/>
        <dbReference type="ChEBI" id="CHEBI:30616"/>
        <dbReference type="ChEBI" id="CHEBI:61977"/>
        <dbReference type="ChEBI" id="CHEBI:456216"/>
        <dbReference type="EC" id="2.7.11.1"/>
    </reaction>
    <physiologicalReaction direction="left-to-right" evidence="16">
        <dbReference type="Rhea" id="RHEA:46609"/>
    </physiologicalReaction>
</comment>
<dbReference type="SUPFAM" id="SSF56112">
    <property type="entry name" value="Protein kinase-like (PK-like)"/>
    <property type="match status" value="2"/>
</dbReference>
<evidence type="ECO:0000256" key="8">
    <source>
        <dbReference type="ARBA" id="ARBA00022840"/>
    </source>
</evidence>
<dbReference type="Gene3D" id="1.10.510.10">
    <property type="entry name" value="Transferase(Phosphotransferase) domain 1"/>
    <property type="match status" value="1"/>
</dbReference>
<evidence type="ECO:0000256" key="7">
    <source>
        <dbReference type="ARBA" id="ARBA00022777"/>
    </source>
</evidence>
<dbReference type="FunFam" id="3.30.200.20:FF:000380">
    <property type="entry name" value="Eukaryotic translation initiation factor 2 alpha kinase 1"/>
    <property type="match status" value="1"/>
</dbReference>
<feature type="region of interest" description="Disordered" evidence="20">
    <location>
        <begin position="737"/>
        <end position="756"/>
    </location>
</feature>
<proteinExistence type="predicted"/>
<dbReference type="Gene3D" id="3.30.200.20">
    <property type="entry name" value="Phosphorylase Kinase, domain 1"/>
    <property type="match status" value="1"/>
</dbReference>
<evidence type="ECO:0000256" key="19">
    <source>
        <dbReference type="SAM" id="Coils"/>
    </source>
</evidence>
<dbReference type="InterPro" id="IPR011009">
    <property type="entry name" value="Kinase-like_dom_sf"/>
</dbReference>
<keyword evidence="2" id="KW-0723">Serine/threonine-protein kinase</keyword>
<dbReference type="GeneID" id="105294625"/>
<evidence type="ECO:0000256" key="2">
    <source>
        <dbReference type="ARBA" id="ARBA00022527"/>
    </source>
</evidence>
<evidence type="ECO:0000256" key="3">
    <source>
        <dbReference type="ARBA" id="ARBA00022553"/>
    </source>
</evidence>
<evidence type="ECO:0000256" key="4">
    <source>
        <dbReference type="ARBA" id="ARBA00022679"/>
    </source>
</evidence>
<dbReference type="Pfam" id="PF22949">
    <property type="entry name" value="HRI2_3H"/>
    <property type="match status" value="1"/>
</dbReference>
<dbReference type="GO" id="GO:0004694">
    <property type="term" value="F:eukaryotic translation initiation factor 2alpha kinase activity"/>
    <property type="evidence" value="ECO:0007669"/>
    <property type="project" value="TreeGrafter"/>
</dbReference>
<keyword evidence="8 18" id="KW-0067">ATP-binding</keyword>
<keyword evidence="7 23" id="KW-0418">Kinase</keyword>
<feature type="region of interest" description="Disordered" evidence="20">
    <location>
        <begin position="403"/>
        <end position="427"/>
    </location>
</feature>
<accession>A0A6P6CML1</accession>
<evidence type="ECO:0000256" key="5">
    <source>
        <dbReference type="ARBA" id="ARBA00022737"/>
    </source>
</evidence>
<dbReference type="Proteomes" id="UP000515202">
    <property type="component" value="Unplaced"/>
</dbReference>
<dbReference type="PROSITE" id="PS00107">
    <property type="entry name" value="PROTEIN_KINASE_ATP"/>
    <property type="match status" value="1"/>
</dbReference>
<feature type="binding site" evidence="18">
    <location>
        <position position="197"/>
    </location>
    <ligand>
        <name>ATP</name>
        <dbReference type="ChEBI" id="CHEBI:30616"/>
    </ligand>
</feature>
<feature type="region of interest" description="Disordered" evidence="20">
    <location>
        <begin position="1"/>
        <end position="41"/>
    </location>
</feature>
<organism evidence="22 23">
    <name type="scientific">Pteropus vampyrus</name>
    <name type="common">Large flying fox</name>
    <dbReference type="NCBI Taxonomy" id="132908"/>
    <lineage>
        <taxon>Eukaryota</taxon>
        <taxon>Metazoa</taxon>
        <taxon>Chordata</taxon>
        <taxon>Craniata</taxon>
        <taxon>Vertebrata</taxon>
        <taxon>Euteleostomi</taxon>
        <taxon>Mammalia</taxon>
        <taxon>Eutheria</taxon>
        <taxon>Laurasiatheria</taxon>
        <taxon>Chiroptera</taxon>
        <taxon>Yinpterochiroptera</taxon>
        <taxon>Pteropodoidea</taxon>
        <taxon>Pteropodidae</taxon>
        <taxon>Pteropodinae</taxon>
        <taxon>Pteropus</taxon>
    </lineage>
</organism>
<dbReference type="Pfam" id="PF00069">
    <property type="entry name" value="Pkinase"/>
    <property type="match status" value="2"/>
</dbReference>
<dbReference type="EC" id="2.7.11.1" evidence="1"/>
<keyword evidence="4" id="KW-0808">Transferase</keyword>
<dbReference type="AlphaFoldDB" id="A0A6P6CML1"/>
<dbReference type="PROSITE" id="PS50011">
    <property type="entry name" value="PROTEIN_KINASE_DOM"/>
    <property type="match status" value="1"/>
</dbReference>
<feature type="coiled-coil region" evidence="19">
    <location>
        <begin position="709"/>
        <end position="736"/>
    </location>
</feature>
<gene>
    <name evidence="23" type="primary">EIF2AK1</name>
</gene>
<evidence type="ECO:0000256" key="11">
    <source>
        <dbReference type="ARBA" id="ARBA00023193"/>
    </source>
</evidence>
<keyword evidence="5" id="KW-0677">Repeat</keyword>
<dbReference type="InterPro" id="IPR054521">
    <property type="entry name" value="HRI2_3H"/>
</dbReference>
<reference evidence="23" key="1">
    <citation type="submission" date="2025-08" db="UniProtKB">
        <authorList>
            <consortium name="RefSeq"/>
        </authorList>
    </citation>
    <scope>IDENTIFICATION</scope>
    <source>
        <tissue evidence="23">Kidney</tissue>
    </source>
</reference>
<dbReference type="GO" id="GO:0005634">
    <property type="term" value="C:nucleus"/>
    <property type="evidence" value="ECO:0007669"/>
    <property type="project" value="TreeGrafter"/>
</dbReference>
<dbReference type="InterPro" id="IPR017441">
    <property type="entry name" value="Protein_kinase_ATP_BS"/>
</dbReference>
<comment type="subunit">
    <text evidence="15">Synthesized in an inactive form that binds to the N-terminal domain of CDC37. Has to be associated with a multiprotein complex containing Hsp90, CDC37 and PPP5C for maturation and activation by autophosphorylation. The phosphatase PPP5C modulates this activation. Homodimer; homodimerizes in presence of heme, forming a disulfide-linked inactive homodimer. Interacts with DELE1; binds both to full-length DELE1 and processed form of DELE1 (S-DELE1) in response to stress, leading to activate its protein kinase activity and trigger the integrated stress response (ISR).</text>
</comment>
<keyword evidence="23" id="KW-0396">Initiation factor</keyword>
<keyword evidence="22" id="KW-1185">Reference proteome</keyword>
<dbReference type="GO" id="GO:0017148">
    <property type="term" value="P:negative regulation of translation"/>
    <property type="evidence" value="ECO:0007669"/>
    <property type="project" value="UniProtKB-KW"/>
</dbReference>
<keyword evidence="9" id="KW-0832">Ubl conjugation</keyword>